<proteinExistence type="predicted"/>
<dbReference type="AlphaFoldDB" id="A0A1F4WI57"/>
<feature type="transmembrane region" description="Helical" evidence="1">
    <location>
        <begin position="238"/>
        <end position="256"/>
    </location>
</feature>
<dbReference type="Pfam" id="PF13489">
    <property type="entry name" value="Methyltransf_23"/>
    <property type="match status" value="1"/>
</dbReference>
<dbReference type="SUPFAM" id="SSF53335">
    <property type="entry name" value="S-adenosyl-L-methionine-dependent methyltransferases"/>
    <property type="match status" value="1"/>
</dbReference>
<evidence type="ECO:0000313" key="2">
    <source>
        <dbReference type="EMBL" id="OGC69107.1"/>
    </source>
</evidence>
<organism evidence="2 3">
    <name type="scientific">candidate division WWE3 bacterium RIFOXYC1_FULL_39_7</name>
    <dbReference type="NCBI Taxonomy" id="1802643"/>
    <lineage>
        <taxon>Bacteria</taxon>
        <taxon>Katanobacteria</taxon>
    </lineage>
</organism>
<comment type="caution">
    <text evidence="2">The sequence shown here is derived from an EMBL/GenBank/DDBJ whole genome shotgun (WGS) entry which is preliminary data.</text>
</comment>
<dbReference type="Gene3D" id="3.40.50.150">
    <property type="entry name" value="Vaccinia Virus protein VP39"/>
    <property type="match status" value="1"/>
</dbReference>
<dbReference type="Proteomes" id="UP000179113">
    <property type="component" value="Unassembled WGS sequence"/>
</dbReference>
<reference evidence="2 3" key="1">
    <citation type="journal article" date="2016" name="Nat. Commun.">
        <title>Thousands of microbial genomes shed light on interconnected biogeochemical processes in an aquifer system.</title>
        <authorList>
            <person name="Anantharaman K."/>
            <person name="Brown C.T."/>
            <person name="Hug L.A."/>
            <person name="Sharon I."/>
            <person name="Castelle C.J."/>
            <person name="Probst A.J."/>
            <person name="Thomas B.C."/>
            <person name="Singh A."/>
            <person name="Wilkins M.J."/>
            <person name="Karaoz U."/>
            <person name="Brodie E.L."/>
            <person name="Williams K.H."/>
            <person name="Hubbard S.S."/>
            <person name="Banfield J.F."/>
        </authorList>
    </citation>
    <scope>NUCLEOTIDE SEQUENCE [LARGE SCALE GENOMIC DNA]</scope>
</reference>
<keyword evidence="1" id="KW-1133">Transmembrane helix</keyword>
<accession>A0A1F4WI57</accession>
<gene>
    <name evidence="2" type="ORF">A2415_00375</name>
</gene>
<protein>
    <recommendedName>
        <fullName evidence="4">Methyltransferase domain-containing protein</fullName>
    </recommendedName>
</protein>
<dbReference type="PANTHER" id="PTHR43861">
    <property type="entry name" value="TRANS-ACONITATE 2-METHYLTRANSFERASE-RELATED"/>
    <property type="match status" value="1"/>
</dbReference>
<evidence type="ECO:0000313" key="3">
    <source>
        <dbReference type="Proteomes" id="UP000179113"/>
    </source>
</evidence>
<dbReference type="InterPro" id="IPR029063">
    <property type="entry name" value="SAM-dependent_MTases_sf"/>
</dbReference>
<keyword evidence="1" id="KW-0472">Membrane</keyword>
<keyword evidence="1" id="KW-0812">Transmembrane</keyword>
<evidence type="ECO:0000256" key="1">
    <source>
        <dbReference type="SAM" id="Phobius"/>
    </source>
</evidence>
<evidence type="ECO:0008006" key="4">
    <source>
        <dbReference type="Google" id="ProtNLM"/>
    </source>
</evidence>
<dbReference type="EMBL" id="MEWA01000027">
    <property type="protein sequence ID" value="OGC69107.1"/>
    <property type="molecule type" value="Genomic_DNA"/>
</dbReference>
<sequence length="269" mass="31399">MIKKLDRLFYKQFRELKTMKAPGYMLDSLEEERRYYEHNKDRFAAALMDLTDEVDLKPGAKILDIGTSPLTFLLKEIYPDVSITTVDYDSKFRERCGKAGIEFWEVDLNSPKLMLLKRKYDAVLFLEVLEHLKLGPAHKRVVKVIIGSMKKSGICILQTPNKYSPKKIVTDSVFKIVWNYLSDVEEKGGVFVHHKEYSLNELGKLIGSFHNVEVLKSTYQMYFDTLASALVYRKKSNLVRLILMINYYLVLNFPFLRRGMVIVFRKKSD</sequence>
<name>A0A1F4WI57_UNCKA</name>